<dbReference type="EMBL" id="JH921445">
    <property type="protein sequence ID" value="EKD14429.1"/>
    <property type="molecule type" value="Genomic_DNA"/>
</dbReference>
<dbReference type="Proteomes" id="UP000006753">
    <property type="component" value="Unassembled WGS sequence"/>
</dbReference>
<dbReference type="KEGG" id="mbe:MBM_07150"/>
<evidence type="ECO:0008006" key="4">
    <source>
        <dbReference type="Google" id="ProtNLM"/>
    </source>
</evidence>
<feature type="compositionally biased region" description="Polar residues" evidence="1">
    <location>
        <begin position="148"/>
        <end position="163"/>
    </location>
</feature>
<accession>K1XPH9</accession>
<evidence type="ECO:0000313" key="2">
    <source>
        <dbReference type="EMBL" id="EKD14429.1"/>
    </source>
</evidence>
<feature type="compositionally biased region" description="Basic and acidic residues" evidence="1">
    <location>
        <begin position="101"/>
        <end position="115"/>
    </location>
</feature>
<evidence type="ECO:0000313" key="3">
    <source>
        <dbReference type="Proteomes" id="UP000006753"/>
    </source>
</evidence>
<feature type="compositionally biased region" description="Basic and acidic residues" evidence="1">
    <location>
        <begin position="205"/>
        <end position="215"/>
    </location>
</feature>
<dbReference type="OMA" id="HYSYECT"/>
<dbReference type="OrthoDB" id="437973at2759"/>
<proteinExistence type="predicted"/>
<keyword evidence="3" id="KW-1185">Reference proteome</keyword>
<dbReference type="InParanoid" id="K1XPH9"/>
<name>K1XPH9_MARBU</name>
<dbReference type="eggNOG" id="ENOG502S7VK">
    <property type="taxonomic scope" value="Eukaryota"/>
</dbReference>
<dbReference type="HOGENOM" id="CLU_062858_0_0_1"/>
<feature type="region of interest" description="Disordered" evidence="1">
    <location>
        <begin position="101"/>
        <end position="291"/>
    </location>
</feature>
<feature type="compositionally biased region" description="Low complexity" evidence="1">
    <location>
        <begin position="128"/>
        <end position="147"/>
    </location>
</feature>
<protein>
    <recommendedName>
        <fullName evidence="4">Zinc knuckle-domain-containing protein</fullName>
    </recommendedName>
</protein>
<dbReference type="Pfam" id="PF13917">
    <property type="entry name" value="zf-CCHC_3"/>
    <property type="match status" value="2"/>
</dbReference>
<evidence type="ECO:0000256" key="1">
    <source>
        <dbReference type="SAM" id="MobiDB-lite"/>
    </source>
</evidence>
<reference evidence="2 3" key="1">
    <citation type="journal article" date="2012" name="BMC Genomics">
        <title>Sequencing the genome of Marssonina brunnea reveals fungus-poplar co-evolution.</title>
        <authorList>
            <person name="Zhu S."/>
            <person name="Cao Y.-Z."/>
            <person name="Jiang C."/>
            <person name="Tan B.-Y."/>
            <person name="Wang Z."/>
            <person name="Feng S."/>
            <person name="Zhang L."/>
            <person name="Su X.-H."/>
            <person name="Brejova B."/>
            <person name="Vinar T."/>
            <person name="Xu M."/>
            <person name="Wang M.-X."/>
            <person name="Zhang S.-G."/>
            <person name="Huang M.-R."/>
            <person name="Wu R."/>
            <person name="Zhou Y."/>
        </authorList>
    </citation>
    <scope>NUCLEOTIDE SEQUENCE [LARGE SCALE GENOMIC DNA]</scope>
    <source>
        <strain evidence="2 3">MB_m1</strain>
    </source>
</reference>
<dbReference type="AlphaFoldDB" id="K1XPH9"/>
<organism evidence="2 3">
    <name type="scientific">Marssonina brunnea f. sp. multigermtubi (strain MB_m1)</name>
    <name type="common">Marssonina leaf spot fungus</name>
    <dbReference type="NCBI Taxonomy" id="1072389"/>
    <lineage>
        <taxon>Eukaryota</taxon>
        <taxon>Fungi</taxon>
        <taxon>Dikarya</taxon>
        <taxon>Ascomycota</taxon>
        <taxon>Pezizomycotina</taxon>
        <taxon>Leotiomycetes</taxon>
        <taxon>Helotiales</taxon>
        <taxon>Drepanopezizaceae</taxon>
        <taxon>Drepanopeziza</taxon>
    </lineage>
</organism>
<sequence length="291" mass="32764">MNRYARGPLAASSKATASTLCQKCLKRDESIASISECAKTNIGLRHYSYECKAVIQERPYVSRPSRTQQLLNPKLQPRLMTSDAPLDLMRKKGIADELLAKADQERGRKRERQSEEAEAPGTSKRMRSASSASVSSISTGISRSPSPHQATRDYSTSKSTQRNVAPPSRRRSPTMSASPPRNRHADPERKRRRDSFSSTDSYSSAERKPLRERASSRSTRRRFQQSDPPARGRSTESRSPYRKRRDLSNDRQHARNRLSGIENRPPPPKERSLSPFSKRLALTQAMNGGGR</sequence>
<gene>
    <name evidence="2" type="ORF">MBM_07150</name>
</gene>
<feature type="region of interest" description="Disordered" evidence="1">
    <location>
        <begin position="62"/>
        <end position="84"/>
    </location>
</feature>